<dbReference type="Proteomes" id="UP001240697">
    <property type="component" value="Chromosome"/>
</dbReference>
<dbReference type="RefSeq" id="WP_283486153.1">
    <property type="nucleotide sequence ID" value="NZ_CP125947.1"/>
</dbReference>
<feature type="transmembrane region" description="Helical" evidence="1">
    <location>
        <begin position="48"/>
        <end position="74"/>
    </location>
</feature>
<reference evidence="2 3" key="1">
    <citation type="submission" date="2023-05" db="EMBL/GenBank/DDBJ databases">
        <authorList>
            <person name="Yin Y."/>
            <person name="Lu Z."/>
        </authorList>
    </citation>
    <scope>NUCLEOTIDE SEQUENCE [LARGE SCALE GENOMIC DNA]</scope>
    <source>
        <strain evidence="2 3">ZM22</strain>
    </source>
</reference>
<evidence type="ECO:0000313" key="2">
    <source>
        <dbReference type="EMBL" id="WHS65045.1"/>
    </source>
</evidence>
<keyword evidence="1" id="KW-0812">Transmembrane</keyword>
<evidence type="ECO:0000313" key="3">
    <source>
        <dbReference type="Proteomes" id="UP001240697"/>
    </source>
</evidence>
<accession>A0ABY8SRH6</accession>
<evidence type="ECO:0000256" key="1">
    <source>
        <dbReference type="SAM" id="Phobius"/>
    </source>
</evidence>
<dbReference type="EMBL" id="CP125947">
    <property type="protein sequence ID" value="WHS65045.1"/>
    <property type="molecule type" value="Genomic_DNA"/>
</dbReference>
<gene>
    <name evidence="2" type="ORF">QMY55_21575</name>
</gene>
<keyword evidence="1" id="KW-0472">Membrane</keyword>
<protein>
    <recommendedName>
        <fullName evidence="4">Transmembrane protein</fullName>
    </recommendedName>
</protein>
<evidence type="ECO:0008006" key="4">
    <source>
        <dbReference type="Google" id="ProtNLM"/>
    </source>
</evidence>
<proteinExistence type="predicted"/>
<name>A0ABY8SRH6_9BURK</name>
<feature type="transmembrane region" description="Helical" evidence="1">
    <location>
        <begin position="7"/>
        <end position="28"/>
    </location>
</feature>
<sequence>MKKPWFTCLVISLSVAFLLGGLVMWMAWQHNSQCEIHCAEQGVDWAYWLTLGAGGWLIGFLSCMLPASLVMWLLKK</sequence>
<keyword evidence="1" id="KW-1133">Transmembrane helix</keyword>
<keyword evidence="3" id="KW-1185">Reference proteome</keyword>
<organism evidence="2 3">
    <name type="scientific">Comamonas resistens</name>
    <dbReference type="NCBI Taxonomy" id="3046670"/>
    <lineage>
        <taxon>Bacteria</taxon>
        <taxon>Pseudomonadati</taxon>
        <taxon>Pseudomonadota</taxon>
        <taxon>Betaproteobacteria</taxon>
        <taxon>Burkholderiales</taxon>
        <taxon>Comamonadaceae</taxon>
        <taxon>Comamonas</taxon>
    </lineage>
</organism>